<evidence type="ECO:0000256" key="4">
    <source>
        <dbReference type="ARBA" id="ARBA00023163"/>
    </source>
</evidence>
<dbReference type="InterPro" id="IPR036388">
    <property type="entry name" value="WH-like_DNA-bd_sf"/>
</dbReference>
<comment type="function">
    <text evidence="5">Negative regulator of class I heat shock genes (grpE-dnaK-dnaJ and groELS operons). Prevents heat-shock induction of these operons.</text>
</comment>
<evidence type="ECO:0000256" key="5">
    <source>
        <dbReference type="HAMAP-Rule" id="MF_00081"/>
    </source>
</evidence>
<dbReference type="EMBL" id="BIFS01000001">
    <property type="protein sequence ID" value="GCE17883.1"/>
    <property type="molecule type" value="Genomic_DNA"/>
</dbReference>
<proteinExistence type="inferred from homology"/>
<dbReference type="RefSeq" id="WP_161977210.1">
    <property type="nucleotide sequence ID" value="NZ_BIFS01000001.1"/>
</dbReference>
<dbReference type="InterPro" id="IPR021153">
    <property type="entry name" value="HrcA_C"/>
</dbReference>
<keyword evidence="2 5" id="KW-0805">Transcription regulation</keyword>
<evidence type="ECO:0000259" key="6">
    <source>
        <dbReference type="Pfam" id="PF01628"/>
    </source>
</evidence>
<dbReference type="SUPFAM" id="SSF55781">
    <property type="entry name" value="GAF domain-like"/>
    <property type="match status" value="1"/>
</dbReference>
<dbReference type="HAMAP" id="MF_00081">
    <property type="entry name" value="HrcA"/>
    <property type="match status" value="1"/>
</dbReference>
<name>A0A402AFP5_9CHLR</name>
<dbReference type="Pfam" id="PF01628">
    <property type="entry name" value="HrcA"/>
    <property type="match status" value="1"/>
</dbReference>
<evidence type="ECO:0000313" key="7">
    <source>
        <dbReference type="EMBL" id="GCE17883.1"/>
    </source>
</evidence>
<protein>
    <recommendedName>
        <fullName evidence="5">Heat-inducible transcription repressor HrcA</fullName>
    </recommendedName>
</protein>
<keyword evidence="3 5" id="KW-0346">Stress response</keyword>
<evidence type="ECO:0000256" key="2">
    <source>
        <dbReference type="ARBA" id="ARBA00023015"/>
    </source>
</evidence>
<dbReference type="PANTHER" id="PTHR34824">
    <property type="entry name" value="HEAT-INDUCIBLE TRANSCRIPTION REPRESSOR HRCA"/>
    <property type="match status" value="1"/>
</dbReference>
<dbReference type="PANTHER" id="PTHR34824:SF1">
    <property type="entry name" value="HEAT-INDUCIBLE TRANSCRIPTION REPRESSOR HRCA"/>
    <property type="match status" value="1"/>
</dbReference>
<keyword evidence="4 5" id="KW-0804">Transcription</keyword>
<dbReference type="AlphaFoldDB" id="A0A402AFP5"/>
<dbReference type="Proteomes" id="UP000287188">
    <property type="component" value="Unassembled WGS sequence"/>
</dbReference>
<evidence type="ECO:0000313" key="8">
    <source>
        <dbReference type="Proteomes" id="UP000287188"/>
    </source>
</evidence>
<comment type="similarity">
    <text evidence="5">Belongs to the HrcA family.</text>
</comment>
<dbReference type="PIRSF" id="PIRSF005485">
    <property type="entry name" value="HrcA"/>
    <property type="match status" value="1"/>
</dbReference>
<evidence type="ECO:0000256" key="3">
    <source>
        <dbReference type="ARBA" id="ARBA00023016"/>
    </source>
</evidence>
<organism evidence="7 8">
    <name type="scientific">Dictyobacter kobayashii</name>
    <dbReference type="NCBI Taxonomy" id="2014872"/>
    <lineage>
        <taxon>Bacteria</taxon>
        <taxon>Bacillati</taxon>
        <taxon>Chloroflexota</taxon>
        <taxon>Ktedonobacteria</taxon>
        <taxon>Ktedonobacterales</taxon>
        <taxon>Dictyobacteraceae</taxon>
        <taxon>Dictyobacter</taxon>
    </lineage>
</organism>
<reference evidence="8" key="1">
    <citation type="submission" date="2018-12" db="EMBL/GenBank/DDBJ databases">
        <title>Tengunoibacter tsumagoiensis gen. nov., sp. nov., Dictyobacter kobayashii sp. nov., D. alpinus sp. nov., and D. joshuensis sp. nov. and description of Dictyobacteraceae fam. nov. within the order Ktedonobacterales isolated from Tengu-no-mugimeshi.</title>
        <authorList>
            <person name="Wang C.M."/>
            <person name="Zheng Y."/>
            <person name="Sakai Y."/>
            <person name="Toyoda A."/>
            <person name="Minakuchi Y."/>
            <person name="Abe K."/>
            <person name="Yokota A."/>
            <person name="Yabe S."/>
        </authorList>
    </citation>
    <scope>NUCLEOTIDE SEQUENCE [LARGE SCALE GENOMIC DNA]</scope>
    <source>
        <strain evidence="8">Uno11</strain>
    </source>
</reference>
<dbReference type="Gene3D" id="1.10.10.10">
    <property type="entry name" value="Winged helix-like DNA-binding domain superfamily/Winged helix DNA-binding domain"/>
    <property type="match status" value="1"/>
</dbReference>
<gene>
    <name evidence="5 7" type="primary">hrcA</name>
    <name evidence="7" type="ORF">KDK_16830</name>
</gene>
<keyword evidence="1 5" id="KW-0678">Repressor</keyword>
<dbReference type="NCBIfam" id="TIGR00331">
    <property type="entry name" value="hrcA"/>
    <property type="match status" value="1"/>
</dbReference>
<dbReference type="InterPro" id="IPR002571">
    <property type="entry name" value="HrcA"/>
</dbReference>
<sequence length="367" mass="41483">MTPLSPRKQQILRALVEEYIHHATPVASETLVRKYELPFSSATVRHELAGLEEANLINQPHTSAGRVPTDLGYRYFVEHLMQESALLLDEQRLIRHMFYQVQDQLDQWVRLTASVMARLLHSAAVMTPPRSSEGRFKHFEVLSVTDLSVHLVLVLMDGSIQQQRLLLETPTQQEELSAIAARLNPLFQGKNADEINEFLVTYDPAPVERIISNGIVRILEQNGDMQGDVFFGEDIVNILDPNTVSPASLHLPPEEERAERIRKMIEELEHKRLQKVMDDIEQKRILPVLASHLPSTDGVQVIIGGENQWDEMKDVSLVLARYGQQGKVGGLLGIIGPTRMQYGRAIAVVRYMAEVMNELLADVYGCE</sequence>
<dbReference type="SUPFAM" id="SSF46785">
    <property type="entry name" value="Winged helix' DNA-binding domain"/>
    <property type="match status" value="1"/>
</dbReference>
<dbReference type="GO" id="GO:0003677">
    <property type="term" value="F:DNA binding"/>
    <property type="evidence" value="ECO:0007669"/>
    <property type="project" value="InterPro"/>
</dbReference>
<feature type="domain" description="Heat-inducible transcription repressor HrcA C-terminal" evidence="6">
    <location>
        <begin position="106"/>
        <end position="346"/>
    </location>
</feature>
<keyword evidence="8" id="KW-1185">Reference proteome</keyword>
<dbReference type="InterPro" id="IPR029016">
    <property type="entry name" value="GAF-like_dom_sf"/>
</dbReference>
<dbReference type="InterPro" id="IPR036390">
    <property type="entry name" value="WH_DNA-bd_sf"/>
</dbReference>
<dbReference type="Gene3D" id="3.30.450.40">
    <property type="match status" value="1"/>
</dbReference>
<dbReference type="GO" id="GO:0045892">
    <property type="term" value="P:negative regulation of DNA-templated transcription"/>
    <property type="evidence" value="ECO:0007669"/>
    <property type="project" value="UniProtKB-UniRule"/>
</dbReference>
<accession>A0A402AFP5</accession>
<evidence type="ECO:0000256" key="1">
    <source>
        <dbReference type="ARBA" id="ARBA00022491"/>
    </source>
</evidence>
<comment type="caution">
    <text evidence="7">The sequence shown here is derived from an EMBL/GenBank/DDBJ whole genome shotgun (WGS) entry which is preliminary data.</text>
</comment>